<keyword evidence="1" id="KW-1032">Host cell membrane</keyword>
<comment type="similarity">
    <text evidence="1">Belongs to the D29 holin family.</text>
</comment>
<dbReference type="GeneID" id="64871901"/>
<dbReference type="KEGG" id="vg:64871901"/>
<feature type="transmembrane region" description="Helical" evidence="1">
    <location>
        <begin position="9"/>
        <end position="29"/>
    </location>
</feature>
<keyword evidence="1" id="KW-0204">Cytolysis</keyword>
<sequence>MSPKISETIYHVGTVVTGLIGIGLVWGGIDAGAAAHIGDILAGIATALAAGAPATAAVRVRRQSKDGLFDEVPPADAVVNGVQAVIAAQQTATAELDRVKQAVTSAVGVVPGLGPLAAQIINSSVVGSPTEAYSLWSDRNAAIAPYNR</sequence>
<keyword evidence="1" id="KW-0812">Transmembrane</keyword>
<keyword evidence="1" id="KW-1043">Host membrane</keyword>
<keyword evidence="1" id="KW-1188">Viral release from host cell</keyword>
<dbReference type="InterPro" id="IPR032121">
    <property type="entry name" value="Myco_phage_holin"/>
</dbReference>
<keyword evidence="3" id="KW-1185">Reference proteome</keyword>
<organism evidence="2 3">
    <name type="scientific">Mycobacterium phage PP</name>
    <dbReference type="NCBI Taxonomy" id="2077134"/>
    <lineage>
        <taxon>Viruses</taxon>
        <taxon>Duplodnaviria</taxon>
        <taxon>Heunggongvirae</taxon>
        <taxon>Uroviricota</taxon>
        <taxon>Caudoviricetes</taxon>
        <taxon>Sagamiharavirus</taxon>
        <taxon>Sagamiharavirus PP</taxon>
    </lineage>
</organism>
<keyword evidence="1" id="KW-0472">Membrane</keyword>
<comment type="subcellular location">
    <subcellularLocation>
        <location evidence="1">Host cell inner membrane</location>
        <topology evidence="1">Multi-pass membrane protein</topology>
    </subcellularLocation>
</comment>
<dbReference type="GO" id="GO:0016020">
    <property type="term" value="C:membrane"/>
    <property type="evidence" value="ECO:0007669"/>
    <property type="project" value="UniProtKB-UniRule"/>
</dbReference>
<dbReference type="GO" id="GO:0140911">
    <property type="term" value="F:pore-forming activity"/>
    <property type="evidence" value="ECO:0007669"/>
    <property type="project" value="UniProtKB-UniRule"/>
</dbReference>
<dbReference type="Proteomes" id="UP000250053">
    <property type="component" value="Segment"/>
</dbReference>
<keyword evidence="1" id="KW-1133">Transmembrane helix</keyword>
<evidence type="ECO:0000313" key="3">
    <source>
        <dbReference type="Proteomes" id="UP000250053"/>
    </source>
</evidence>
<comment type="caution">
    <text evidence="1">Lacks conserved residue(s) required for the propagation of feature annotation.</text>
</comment>
<dbReference type="HAMAP" id="MF_04168">
    <property type="entry name" value="HOLIN_D29"/>
    <property type="match status" value="1"/>
</dbReference>
<reference evidence="2 3" key="1">
    <citation type="submission" date="2018-01" db="EMBL/GenBank/DDBJ databases">
        <title>Genome sequence of Mycobacterium phage PP.</title>
        <authorList>
            <person name="Uchiyama J."/>
            <person name="Matsuzaki S."/>
        </authorList>
    </citation>
    <scope>NUCLEOTIDE SEQUENCE [LARGE SCALE GENOMIC DNA]</scope>
</reference>
<dbReference type="GO" id="GO:0031640">
    <property type="term" value="P:killing of cells of another organism"/>
    <property type="evidence" value="ECO:0007669"/>
    <property type="project" value="UniProtKB-KW"/>
</dbReference>
<dbReference type="GO" id="GO:0020002">
    <property type="term" value="C:host cell plasma membrane"/>
    <property type="evidence" value="ECO:0007669"/>
    <property type="project" value="UniProtKB-SubCell"/>
</dbReference>
<accession>A0A2Z5XVD7</accession>
<comment type="domain">
    <text evidence="1">The first transmembrane region undergoes a helix to beta-hairpin conformational change, which is responsible for its self-association and pore formation in the host membrane. The coiled coil region is required for host cell lysis and for cytotoxic activity. The C-terminus determines the size of the hole.</text>
</comment>
<proteinExistence type="inferred from homology"/>
<dbReference type="RefSeq" id="YP_010062240.1">
    <property type="nucleotide sequence ID" value="NC_054792.1"/>
</dbReference>
<name>A0A2Z5XVD7_9CAUD</name>
<dbReference type="EMBL" id="AP018486">
    <property type="protein sequence ID" value="BBC53813.1"/>
    <property type="molecule type" value="Genomic_DNA"/>
</dbReference>
<protein>
    <recommendedName>
        <fullName evidence="1">Holin</fullName>
    </recommendedName>
</protein>
<evidence type="ECO:0000256" key="1">
    <source>
        <dbReference type="HAMAP-Rule" id="MF_04168"/>
    </source>
</evidence>
<evidence type="ECO:0000313" key="2">
    <source>
        <dbReference type="EMBL" id="BBC53813.1"/>
    </source>
</evidence>
<dbReference type="Pfam" id="PF16081">
    <property type="entry name" value="Phage_holin_7_1"/>
    <property type="match status" value="1"/>
</dbReference>
<comment type="function">
    <text evidence="1">Accumulates harmlessly in the cytoplasmic membrane until it reaches a critical concentration that triggers the formation of micron-scale pores (holes) causing host cell membrane disruption and endolysin escape into the periplasmic space. Determines the precise timing of host cell lysis. Participates with the endolysin protein in the sequential events which lead to the programmed host cell lysis releasing the mature viral particles from the host cell.</text>
</comment>
<feature type="transmembrane region" description="Helical" evidence="1">
    <location>
        <begin position="35"/>
        <end position="58"/>
    </location>
</feature>
<keyword evidence="1" id="KW-0578">Host cell lysis by virus</keyword>
<keyword evidence="1" id="KW-1030">Host cell inner membrane</keyword>
<comment type="subunit">
    <text evidence="1">Homomultimer. Self-associates to form a pore.</text>
</comment>